<proteinExistence type="predicted"/>
<keyword evidence="2" id="KW-0812">Transmembrane</keyword>
<dbReference type="AlphaFoldDB" id="A0A8C9Z9P7"/>
<feature type="region of interest" description="Disordered" evidence="1">
    <location>
        <begin position="458"/>
        <end position="539"/>
    </location>
</feature>
<name>A0A8C9Z9P7_SANLU</name>
<dbReference type="InterPro" id="IPR029266">
    <property type="entry name" value="FAM217"/>
</dbReference>
<feature type="compositionally biased region" description="Basic and acidic residues" evidence="1">
    <location>
        <begin position="479"/>
        <end position="510"/>
    </location>
</feature>
<evidence type="ECO:0000256" key="2">
    <source>
        <dbReference type="SAM" id="Phobius"/>
    </source>
</evidence>
<dbReference type="Proteomes" id="UP000694568">
    <property type="component" value="Unplaced"/>
</dbReference>
<gene>
    <name evidence="3" type="primary">LOC116050233</name>
</gene>
<protein>
    <submittedName>
        <fullName evidence="3">Family with sequence similarity 217 member Bb</fullName>
    </submittedName>
</protein>
<keyword evidence="2" id="KW-1133">Transmembrane helix</keyword>
<feature type="transmembrane region" description="Helical" evidence="2">
    <location>
        <begin position="6"/>
        <end position="39"/>
    </location>
</feature>
<feature type="compositionally biased region" description="Basic and acidic residues" evidence="1">
    <location>
        <begin position="463"/>
        <end position="472"/>
    </location>
</feature>
<dbReference type="PANTHER" id="PTHR22145">
    <property type="entry name" value="SI:CH211-266K22.6"/>
    <property type="match status" value="1"/>
</dbReference>
<feature type="compositionally biased region" description="Basic and acidic residues" evidence="1">
    <location>
        <begin position="379"/>
        <end position="389"/>
    </location>
</feature>
<evidence type="ECO:0000313" key="3">
    <source>
        <dbReference type="Ensembl" id="ENSSLUP00000036907.1"/>
    </source>
</evidence>
<sequence length="539" mass="59739">MSPLRITGYLIVSIFHLCSLFLCSVFRSLVLFNISPVLFFLSNKMGRRQSQRKPQYTLPSPENNNDKRPQQRRKQKPNTPSTKRLTSQHSALGTSESKAHPLPPAEDKMEPKVQPAAQPCSHREHKPTGFRVSRHTAAFPCHRLPDSSPTLQESLSPKPEVGGLAGHGEGDSDTDLSESERLPVSPSGGVPPQLQLRPEVIQAEHCPSRSHRPRGHDHGAFDFPDFLPPPFNSWSLSQLAVFYNMEGRGGPQPRPVGPLERYLDRLLQLEWHQIQTVQGEGGKSAVSDVLSSCHRSHAAASSRLSSPKCILQCQRAFSLTFLSCLASHSALLSGCACTLCRIRYSNCSTLCCRSSHHTRQSRLSPMLERRGPTSLPKRSYSENRVKSSDRSSASRPQVISSPVQTNNHLRRMQASGNIRNPVKGANTKPHSTARGMNVGAGTDCVGALGDVVDYRTGGFRRRSGSEQRRGGVERQQGASEKRRSGSEYRRGGAERRRIAELKEREIKPDDVTAIMDNLPGPKRSSINRPNRQKQVEFVT</sequence>
<organism evidence="3 4">
    <name type="scientific">Sander lucioperca</name>
    <name type="common">Pike-perch</name>
    <name type="synonym">Perca lucioperca</name>
    <dbReference type="NCBI Taxonomy" id="283035"/>
    <lineage>
        <taxon>Eukaryota</taxon>
        <taxon>Metazoa</taxon>
        <taxon>Chordata</taxon>
        <taxon>Craniata</taxon>
        <taxon>Vertebrata</taxon>
        <taxon>Euteleostomi</taxon>
        <taxon>Actinopterygii</taxon>
        <taxon>Neopterygii</taxon>
        <taxon>Teleostei</taxon>
        <taxon>Neoteleostei</taxon>
        <taxon>Acanthomorphata</taxon>
        <taxon>Eupercaria</taxon>
        <taxon>Perciformes</taxon>
        <taxon>Percoidei</taxon>
        <taxon>Percidae</taxon>
        <taxon>Luciopercinae</taxon>
        <taxon>Sander</taxon>
    </lineage>
</organism>
<evidence type="ECO:0000256" key="1">
    <source>
        <dbReference type="SAM" id="MobiDB-lite"/>
    </source>
</evidence>
<feature type="region of interest" description="Disordered" evidence="1">
    <location>
        <begin position="140"/>
        <end position="193"/>
    </location>
</feature>
<reference evidence="3" key="1">
    <citation type="submission" date="2025-08" db="UniProtKB">
        <authorList>
            <consortium name="Ensembl"/>
        </authorList>
    </citation>
    <scope>IDENTIFICATION</scope>
</reference>
<accession>A0A8C9Z9P7</accession>
<feature type="compositionally biased region" description="Polar residues" evidence="1">
    <location>
        <begin position="52"/>
        <end position="63"/>
    </location>
</feature>
<reference evidence="3" key="2">
    <citation type="submission" date="2025-09" db="UniProtKB">
        <authorList>
            <consortium name="Ensembl"/>
        </authorList>
    </citation>
    <scope>IDENTIFICATION</scope>
</reference>
<dbReference type="Ensembl" id="ENSSLUT00000038053.1">
    <property type="protein sequence ID" value="ENSSLUP00000036907.1"/>
    <property type="gene ID" value="ENSSLUG00000016477.1"/>
</dbReference>
<keyword evidence="2" id="KW-0472">Membrane</keyword>
<keyword evidence="4" id="KW-1185">Reference proteome</keyword>
<feature type="region of interest" description="Disordered" evidence="1">
    <location>
        <begin position="49"/>
        <end position="128"/>
    </location>
</feature>
<evidence type="ECO:0000313" key="4">
    <source>
        <dbReference type="Proteomes" id="UP000694568"/>
    </source>
</evidence>
<feature type="compositionally biased region" description="Polar residues" evidence="1">
    <location>
        <begin position="77"/>
        <end position="96"/>
    </location>
</feature>
<feature type="region of interest" description="Disordered" evidence="1">
    <location>
        <begin position="362"/>
        <end position="436"/>
    </location>
</feature>
<dbReference type="PANTHER" id="PTHR22145:SF2">
    <property type="entry name" value="SI:CH211-266K22.6"/>
    <property type="match status" value="1"/>
</dbReference>
<dbReference type="GeneTree" id="ENSGT00940000154543"/>
<dbReference type="Pfam" id="PF15344">
    <property type="entry name" value="FAM217"/>
    <property type="match status" value="1"/>
</dbReference>
<feature type="compositionally biased region" description="Polar residues" evidence="1">
    <location>
        <begin position="390"/>
        <end position="407"/>
    </location>
</feature>